<keyword evidence="1" id="KW-0472">Membrane</keyword>
<feature type="transmembrane region" description="Helical" evidence="1">
    <location>
        <begin position="83"/>
        <end position="116"/>
    </location>
</feature>
<reference evidence="2 3" key="1">
    <citation type="journal article" date="2023" name="Environ Microbiome">
        <title>A coral-associated actinobacterium mitigates coral bleaching under heat stress.</title>
        <authorList>
            <person name="Li J."/>
            <person name="Zou Y."/>
            <person name="Li Q."/>
            <person name="Zhang J."/>
            <person name="Bourne D.G."/>
            <person name="Lyu Y."/>
            <person name="Liu C."/>
            <person name="Zhang S."/>
        </authorList>
    </citation>
    <scope>NUCLEOTIDE SEQUENCE [LARGE SCALE GENOMIC DNA]</scope>
    <source>
        <strain evidence="2 3">SCSIO 13291</strain>
    </source>
</reference>
<accession>A0ABZ3CBC0</accession>
<evidence type="ECO:0000256" key="1">
    <source>
        <dbReference type="SAM" id="Phobius"/>
    </source>
</evidence>
<dbReference type="EMBL" id="CP115965">
    <property type="protein sequence ID" value="WZW99464.1"/>
    <property type="molecule type" value="Genomic_DNA"/>
</dbReference>
<sequence length="200" mass="21186">MTTAIALHLALDIIAILVLAVGVYFPRHHRRDLLVSYIGVNLGVLAVSSILLTTSVGAGVGLGLFGVLSIIRLRSDELAQHEIAYYFAALALGLIGGLGTDLVISAVLMALIVATLFLTDHPAVLRGWSRQVLVLDRAIADRTGLVAALEQRLGARVLSAQTIRLDFVNDTTTVDVRFRAAAPAVGIEAGRAEGLEEATR</sequence>
<organism evidence="2 3">
    <name type="scientific">Propioniciclava soli</name>
    <dbReference type="NCBI Taxonomy" id="2775081"/>
    <lineage>
        <taxon>Bacteria</taxon>
        <taxon>Bacillati</taxon>
        <taxon>Actinomycetota</taxon>
        <taxon>Actinomycetes</taxon>
        <taxon>Propionibacteriales</taxon>
        <taxon>Propionibacteriaceae</taxon>
        <taxon>Propioniciclava</taxon>
    </lineage>
</organism>
<gene>
    <name evidence="2" type="ORF">PCC79_04520</name>
</gene>
<dbReference type="InterPro" id="IPR032531">
    <property type="entry name" value="DUF4956"/>
</dbReference>
<dbReference type="RefSeq" id="WP_232549024.1">
    <property type="nucleotide sequence ID" value="NZ_CP115965.1"/>
</dbReference>
<keyword evidence="1" id="KW-1133">Transmembrane helix</keyword>
<keyword evidence="1" id="KW-0812">Transmembrane</keyword>
<name>A0ABZ3CBC0_9ACTN</name>
<proteinExistence type="predicted"/>
<feature type="transmembrane region" description="Helical" evidence="1">
    <location>
        <begin position="38"/>
        <end position="71"/>
    </location>
</feature>
<dbReference type="Proteomes" id="UP001434337">
    <property type="component" value="Chromosome"/>
</dbReference>
<evidence type="ECO:0000313" key="3">
    <source>
        <dbReference type="Proteomes" id="UP001434337"/>
    </source>
</evidence>
<feature type="transmembrane region" description="Helical" evidence="1">
    <location>
        <begin position="6"/>
        <end position="26"/>
    </location>
</feature>
<dbReference type="Pfam" id="PF16316">
    <property type="entry name" value="DUF4956"/>
    <property type="match status" value="1"/>
</dbReference>
<protein>
    <submittedName>
        <fullName evidence="2">DUF4956 domain-containing protein</fullName>
    </submittedName>
</protein>
<keyword evidence="3" id="KW-1185">Reference proteome</keyword>
<evidence type="ECO:0000313" key="2">
    <source>
        <dbReference type="EMBL" id="WZW99464.1"/>
    </source>
</evidence>